<dbReference type="Proteomes" id="UP001451303">
    <property type="component" value="Unassembled WGS sequence"/>
</dbReference>
<proteinExistence type="predicted"/>
<evidence type="ECO:0000256" key="1">
    <source>
        <dbReference type="SAM" id="MobiDB-lite"/>
    </source>
</evidence>
<organism evidence="2 3">
    <name type="scientific">Neurospora intermedia</name>
    <dbReference type="NCBI Taxonomy" id="5142"/>
    <lineage>
        <taxon>Eukaryota</taxon>
        <taxon>Fungi</taxon>
        <taxon>Dikarya</taxon>
        <taxon>Ascomycota</taxon>
        <taxon>Pezizomycotina</taxon>
        <taxon>Sordariomycetes</taxon>
        <taxon>Sordariomycetidae</taxon>
        <taxon>Sordariales</taxon>
        <taxon>Sordariaceae</taxon>
        <taxon>Neurospora</taxon>
    </lineage>
</organism>
<protein>
    <submittedName>
        <fullName evidence="2">Uncharacterized protein</fullName>
    </submittedName>
</protein>
<feature type="compositionally biased region" description="Basic and acidic residues" evidence="1">
    <location>
        <begin position="36"/>
        <end position="50"/>
    </location>
</feature>
<accession>A0ABR3DIB2</accession>
<evidence type="ECO:0000313" key="2">
    <source>
        <dbReference type="EMBL" id="KAL0472411.1"/>
    </source>
</evidence>
<feature type="region of interest" description="Disordered" evidence="1">
    <location>
        <begin position="18"/>
        <end position="84"/>
    </location>
</feature>
<dbReference type="EMBL" id="JAVLET010000003">
    <property type="protein sequence ID" value="KAL0472411.1"/>
    <property type="molecule type" value="Genomic_DNA"/>
</dbReference>
<keyword evidence="3" id="KW-1185">Reference proteome</keyword>
<name>A0ABR3DIB2_NEUIN</name>
<sequence length="186" mass="20025">MCKKGLKGVTAATVAAAVCSRRDGRAGRGTSSHQSKGLEETEQMSKRDEDSGVLSVSAESQPETQSERCAAKGGRSPESEPLPVVASGRVDSARASWGNPPVVPAAPGLEKTQVAQAYRPVFLEMPAPSHAVHVAYGHFFALLGNLKSILKIPLYVYINNQPHPPCRSYAKRQSYNMKSYLEVCKI</sequence>
<reference evidence="2 3" key="1">
    <citation type="submission" date="2023-09" db="EMBL/GenBank/DDBJ databases">
        <title>Multi-omics analysis of a traditional fermented food reveals byproduct-associated fungal strains for waste-to-food upcycling.</title>
        <authorList>
            <consortium name="Lawrence Berkeley National Laboratory"/>
            <person name="Rekdal V.M."/>
            <person name="Villalobos-Escobedo J.M."/>
            <person name="Rodriguez-Valeron N."/>
            <person name="Garcia M.O."/>
            <person name="Vasquez D.P."/>
            <person name="Damayanti I."/>
            <person name="Sorensen P.M."/>
            <person name="Baidoo E.E."/>
            <person name="De Carvalho A.C."/>
            <person name="Riley R."/>
            <person name="Lipzen A."/>
            <person name="He G."/>
            <person name="Yan M."/>
            <person name="Haridas S."/>
            <person name="Daum C."/>
            <person name="Yoshinaga Y."/>
            <person name="Ng V."/>
            <person name="Grigoriev I.V."/>
            <person name="Munk R."/>
            <person name="Nuraida L."/>
            <person name="Wijaya C.H."/>
            <person name="Morales P.-C."/>
            <person name="Keasling J.D."/>
        </authorList>
    </citation>
    <scope>NUCLEOTIDE SEQUENCE [LARGE SCALE GENOMIC DNA]</scope>
    <source>
        <strain evidence="2 3">FGSC 2613</strain>
    </source>
</reference>
<gene>
    <name evidence="2" type="ORF">QR685DRAFT_571004</name>
</gene>
<comment type="caution">
    <text evidence="2">The sequence shown here is derived from an EMBL/GenBank/DDBJ whole genome shotgun (WGS) entry which is preliminary data.</text>
</comment>
<feature type="compositionally biased region" description="Basic and acidic residues" evidence="1">
    <location>
        <begin position="65"/>
        <end position="78"/>
    </location>
</feature>
<evidence type="ECO:0000313" key="3">
    <source>
        <dbReference type="Proteomes" id="UP001451303"/>
    </source>
</evidence>